<proteinExistence type="inferred from homology"/>
<dbReference type="InterPro" id="IPR029045">
    <property type="entry name" value="ClpP/crotonase-like_dom_sf"/>
</dbReference>
<keyword evidence="5" id="KW-1185">Reference proteome</keyword>
<organism evidence="4 5">
    <name type="scientific">Sphingomonas morindae</name>
    <dbReference type="NCBI Taxonomy" id="1541170"/>
    <lineage>
        <taxon>Bacteria</taxon>
        <taxon>Pseudomonadati</taxon>
        <taxon>Pseudomonadota</taxon>
        <taxon>Alphaproteobacteria</taxon>
        <taxon>Sphingomonadales</taxon>
        <taxon>Sphingomonadaceae</taxon>
        <taxon>Sphingomonas</taxon>
    </lineage>
</organism>
<keyword evidence="2" id="KW-0456">Lyase</keyword>
<dbReference type="Gene3D" id="1.10.12.10">
    <property type="entry name" value="Lyase 2-enoyl-coa Hydratase, Chain A, domain 2"/>
    <property type="match status" value="1"/>
</dbReference>
<dbReference type="RefSeq" id="WP_252165689.1">
    <property type="nucleotide sequence ID" value="NZ_CP084930.1"/>
</dbReference>
<dbReference type="InterPro" id="IPR018376">
    <property type="entry name" value="Enoyl-CoA_hyd/isom_CS"/>
</dbReference>
<accession>A0ABY4X4Q6</accession>
<dbReference type="SUPFAM" id="SSF52096">
    <property type="entry name" value="ClpP/crotonase"/>
    <property type="match status" value="1"/>
</dbReference>
<evidence type="ECO:0000313" key="4">
    <source>
        <dbReference type="EMBL" id="USI71879.1"/>
    </source>
</evidence>
<reference evidence="4" key="1">
    <citation type="journal article" date="2022" name="Toxins">
        <title>Genomic Analysis of Sphingopyxis sp. USTB-05 for Biodegrading Cyanobacterial Hepatotoxins.</title>
        <authorList>
            <person name="Liu C."/>
            <person name="Xu Q."/>
            <person name="Zhao Z."/>
            <person name="Zhang H."/>
            <person name="Liu X."/>
            <person name="Yin C."/>
            <person name="Liu Y."/>
            <person name="Yan H."/>
        </authorList>
    </citation>
    <scope>NUCLEOTIDE SEQUENCE</scope>
    <source>
        <strain evidence="4">NBD5</strain>
    </source>
</reference>
<dbReference type="Gene3D" id="3.90.226.10">
    <property type="entry name" value="2-enoyl-CoA Hydratase, Chain A, domain 1"/>
    <property type="match status" value="1"/>
</dbReference>
<name>A0ABY4X4Q6_9SPHN</name>
<dbReference type="InterPro" id="IPR001753">
    <property type="entry name" value="Enoyl-CoA_hydra/iso"/>
</dbReference>
<dbReference type="PANTHER" id="PTHR11941:SF54">
    <property type="entry name" value="ENOYL-COA HYDRATASE, MITOCHONDRIAL"/>
    <property type="match status" value="1"/>
</dbReference>
<sequence>MFRLETQGAVARVVIDRGAARNAIPIAGWTALEKLVNEAGARKETRLIVIESADPHSFCAGADLAELATLRDNPRQRHVFRCAMLSAFKRIRAIGKPTLAVIEGGCYGAGVSLAMACDLRVAGPEADFAITPARFGISYPQEDLSALIKLVGPGQAARLVYSAERIPADEALRIGLVELIDRETPTGAAMVKAIADKAPYSLLALKATMAGRFGVDQRFDDAFGGRDFAEGFEAFRHNRTPDFT</sequence>
<dbReference type="Pfam" id="PF00378">
    <property type="entry name" value="ECH_1"/>
    <property type="match status" value="1"/>
</dbReference>
<gene>
    <name evidence="4" type="ORF">LHA26_11165</name>
</gene>
<evidence type="ECO:0000313" key="5">
    <source>
        <dbReference type="Proteomes" id="UP001056937"/>
    </source>
</evidence>
<comment type="similarity">
    <text evidence="1 3">Belongs to the enoyl-CoA hydratase/isomerase family.</text>
</comment>
<evidence type="ECO:0000256" key="2">
    <source>
        <dbReference type="ARBA" id="ARBA00023239"/>
    </source>
</evidence>
<dbReference type="InterPro" id="IPR014748">
    <property type="entry name" value="Enoyl-CoA_hydra_C"/>
</dbReference>
<dbReference type="CDD" id="cd06558">
    <property type="entry name" value="crotonase-like"/>
    <property type="match status" value="1"/>
</dbReference>
<evidence type="ECO:0000256" key="1">
    <source>
        <dbReference type="ARBA" id="ARBA00005254"/>
    </source>
</evidence>
<dbReference type="PROSITE" id="PS00166">
    <property type="entry name" value="ENOYL_COA_HYDRATASE"/>
    <property type="match status" value="1"/>
</dbReference>
<dbReference type="EMBL" id="CP084930">
    <property type="protein sequence ID" value="USI71879.1"/>
    <property type="molecule type" value="Genomic_DNA"/>
</dbReference>
<protein>
    <submittedName>
        <fullName evidence="4">Enoyl-CoA hydratase/isomerase family protein</fullName>
    </submittedName>
</protein>
<evidence type="ECO:0000256" key="3">
    <source>
        <dbReference type="RuleBase" id="RU003707"/>
    </source>
</evidence>
<dbReference type="Proteomes" id="UP001056937">
    <property type="component" value="Chromosome 1"/>
</dbReference>
<dbReference type="PANTHER" id="PTHR11941">
    <property type="entry name" value="ENOYL-COA HYDRATASE-RELATED"/>
    <property type="match status" value="1"/>
</dbReference>